<dbReference type="PRINTS" id="PR00368">
    <property type="entry name" value="FADPNR"/>
</dbReference>
<keyword evidence="4 6" id="KW-0521">NADP</keyword>
<dbReference type="AlphaFoldDB" id="A0A6G1XA42"/>
<dbReference type="PANTHER" id="PTHR48105">
    <property type="entry name" value="THIOREDOXIN REDUCTASE 1-RELATED-RELATED"/>
    <property type="match status" value="1"/>
</dbReference>
<comment type="subunit">
    <text evidence="1 6">Homodimer.</text>
</comment>
<feature type="binding site" evidence="6">
    <location>
        <position position="50"/>
    </location>
    <ligand>
        <name>FAD</name>
        <dbReference type="ChEBI" id="CHEBI:57692"/>
    </ligand>
</feature>
<dbReference type="GO" id="GO:0004324">
    <property type="term" value="F:ferredoxin-NADP+ reductase activity"/>
    <property type="evidence" value="ECO:0007669"/>
    <property type="project" value="UniProtKB-UniRule"/>
</dbReference>
<dbReference type="PRINTS" id="PR00469">
    <property type="entry name" value="PNDRDTASEII"/>
</dbReference>
<sequence length="334" mass="36940">MTHQDELYDVTIIGGGPVGLFTAFYSGMREMKTKIIEYLPFLGGKVPYFYPEKIIRDIGGIPSISGEKLTEQLIEQAMTFDPTVVLGEQCMHLEQHDDGTFTLTNDNGAKHHTRTIILATGFGTLKSVKLDLPNASQFEENNLDYTIKRLEHYRGKHVLISGGGNSAVDWANELEPIAEKVTLIYRKTDFKGIESNITKMKNSSVDVKTPYVIEELAGKEGHVETVTIQNVETKETEQLSVDAVIVNHGFEIDLGPIAEWGMKMKNGSVQVDQEMATTIPGIFAVGDIANFENKLPLIAGGFNEGPIAVNSAKLHIHPKEELAHLFSTNMDFSE</sequence>
<dbReference type="InterPro" id="IPR050097">
    <property type="entry name" value="Ferredoxin-NADP_redctase_2"/>
</dbReference>
<evidence type="ECO:0000256" key="5">
    <source>
        <dbReference type="ARBA" id="ARBA00023002"/>
    </source>
</evidence>
<evidence type="ECO:0000313" key="8">
    <source>
        <dbReference type="EMBL" id="MRG87775.1"/>
    </source>
</evidence>
<evidence type="ECO:0000256" key="1">
    <source>
        <dbReference type="ARBA" id="ARBA00011738"/>
    </source>
</evidence>
<name>A0A6G1XA42_9BACI</name>
<organism evidence="8 9">
    <name type="scientific">Salinibacillus xinjiangensis</name>
    <dbReference type="NCBI Taxonomy" id="1229268"/>
    <lineage>
        <taxon>Bacteria</taxon>
        <taxon>Bacillati</taxon>
        <taxon>Bacillota</taxon>
        <taxon>Bacilli</taxon>
        <taxon>Bacillales</taxon>
        <taxon>Bacillaceae</taxon>
        <taxon>Salinibacillus</taxon>
    </lineage>
</organism>
<dbReference type="EC" id="1.18.1.2" evidence="6"/>
<dbReference type="InterPro" id="IPR023753">
    <property type="entry name" value="FAD/NAD-binding_dom"/>
</dbReference>
<protein>
    <recommendedName>
        <fullName evidence="6">Ferredoxin--NADP reductase</fullName>
        <shortName evidence="6">FNR</shortName>
        <shortName evidence="6">Fd-NADP(+) reductase</shortName>
        <ecNumber evidence="6">1.18.1.2</ecNumber>
    </recommendedName>
</protein>
<evidence type="ECO:0000259" key="7">
    <source>
        <dbReference type="Pfam" id="PF07992"/>
    </source>
</evidence>
<dbReference type="Gene3D" id="3.50.50.60">
    <property type="entry name" value="FAD/NAD(P)-binding domain"/>
    <property type="match status" value="2"/>
</dbReference>
<comment type="caution">
    <text evidence="8">The sequence shown here is derived from an EMBL/GenBank/DDBJ whole genome shotgun (WGS) entry which is preliminary data.</text>
</comment>
<dbReference type="Proteomes" id="UP000480185">
    <property type="component" value="Unassembled WGS sequence"/>
</dbReference>
<dbReference type="OrthoDB" id="9806179at2"/>
<accession>A0A6G1XA42</accession>
<feature type="binding site" evidence="6">
    <location>
        <position position="328"/>
    </location>
    <ligand>
        <name>FAD</name>
        <dbReference type="ChEBI" id="CHEBI:57692"/>
    </ligand>
</feature>
<comment type="caution">
    <text evidence="6">Lacks conserved residue(s) required for the propagation of feature annotation.</text>
</comment>
<feature type="binding site" evidence="6">
    <location>
        <position position="125"/>
    </location>
    <ligand>
        <name>FAD</name>
        <dbReference type="ChEBI" id="CHEBI:57692"/>
    </ligand>
</feature>
<proteinExistence type="inferred from homology"/>
<comment type="similarity">
    <text evidence="6">Belongs to the ferredoxin--NADP reductase type 2 family.</text>
</comment>
<evidence type="ECO:0000256" key="4">
    <source>
        <dbReference type="ARBA" id="ARBA00022857"/>
    </source>
</evidence>
<feature type="binding site" evidence="6">
    <location>
        <position position="45"/>
    </location>
    <ligand>
        <name>FAD</name>
        <dbReference type="ChEBI" id="CHEBI:57692"/>
    </ligand>
</feature>
<keyword evidence="3 6" id="KW-0274">FAD</keyword>
<comment type="catalytic activity">
    <reaction evidence="6">
        <text>2 reduced [2Fe-2S]-[ferredoxin] + NADP(+) + H(+) = 2 oxidized [2Fe-2S]-[ferredoxin] + NADPH</text>
        <dbReference type="Rhea" id="RHEA:20125"/>
        <dbReference type="Rhea" id="RHEA-COMP:10000"/>
        <dbReference type="Rhea" id="RHEA-COMP:10001"/>
        <dbReference type="ChEBI" id="CHEBI:15378"/>
        <dbReference type="ChEBI" id="CHEBI:33737"/>
        <dbReference type="ChEBI" id="CHEBI:33738"/>
        <dbReference type="ChEBI" id="CHEBI:57783"/>
        <dbReference type="ChEBI" id="CHEBI:58349"/>
        <dbReference type="EC" id="1.18.1.2"/>
    </reaction>
</comment>
<keyword evidence="2 6" id="KW-0285">Flavoprotein</keyword>
<dbReference type="RefSeq" id="WP_153729664.1">
    <property type="nucleotide sequence ID" value="NZ_WJNH01000012.1"/>
</dbReference>
<reference evidence="8 9" key="1">
    <citation type="submission" date="2019-11" db="EMBL/GenBank/DDBJ databases">
        <authorList>
            <person name="Li J."/>
        </authorList>
    </citation>
    <scope>NUCLEOTIDE SEQUENCE [LARGE SCALE GENOMIC DNA]</scope>
    <source>
        <strain evidence="8 9">J4</strain>
    </source>
</reference>
<evidence type="ECO:0000256" key="3">
    <source>
        <dbReference type="ARBA" id="ARBA00022827"/>
    </source>
</evidence>
<feature type="binding site" evidence="6">
    <location>
        <position position="37"/>
    </location>
    <ligand>
        <name>FAD</name>
        <dbReference type="ChEBI" id="CHEBI:57692"/>
    </ligand>
</feature>
<keyword evidence="9" id="KW-1185">Reference proteome</keyword>
<feature type="domain" description="FAD/NAD(P)-binding" evidence="7">
    <location>
        <begin position="8"/>
        <end position="297"/>
    </location>
</feature>
<dbReference type="HAMAP" id="MF_01685">
    <property type="entry name" value="FENR2"/>
    <property type="match status" value="1"/>
</dbReference>
<dbReference type="GO" id="GO:0050661">
    <property type="term" value="F:NADP binding"/>
    <property type="evidence" value="ECO:0007669"/>
    <property type="project" value="UniProtKB-UniRule"/>
</dbReference>
<dbReference type="Pfam" id="PF07992">
    <property type="entry name" value="Pyr_redox_2"/>
    <property type="match status" value="1"/>
</dbReference>
<comment type="cofactor">
    <cofactor evidence="6">
        <name>FAD</name>
        <dbReference type="ChEBI" id="CHEBI:57692"/>
    </cofactor>
    <text evidence="6">Binds 1 FAD per subunit.</text>
</comment>
<dbReference type="InterPro" id="IPR022890">
    <property type="entry name" value="Fd--NADP_Rdtase_type_2"/>
</dbReference>
<feature type="binding site" evidence="6">
    <location>
        <position position="287"/>
    </location>
    <ligand>
        <name>FAD</name>
        <dbReference type="ChEBI" id="CHEBI:57692"/>
    </ligand>
</feature>
<dbReference type="SUPFAM" id="SSF51905">
    <property type="entry name" value="FAD/NAD(P)-binding domain"/>
    <property type="match status" value="1"/>
</dbReference>
<dbReference type="EMBL" id="WJNH01000012">
    <property type="protein sequence ID" value="MRG87775.1"/>
    <property type="molecule type" value="Genomic_DNA"/>
</dbReference>
<dbReference type="GO" id="GO:0050660">
    <property type="term" value="F:flavin adenine dinucleotide binding"/>
    <property type="evidence" value="ECO:0007669"/>
    <property type="project" value="UniProtKB-UniRule"/>
</dbReference>
<keyword evidence="5 6" id="KW-0560">Oxidoreductase</keyword>
<gene>
    <name evidence="8" type="ORF">GH754_16040</name>
</gene>
<evidence type="ECO:0000256" key="6">
    <source>
        <dbReference type="HAMAP-Rule" id="MF_01685"/>
    </source>
</evidence>
<evidence type="ECO:0000256" key="2">
    <source>
        <dbReference type="ARBA" id="ARBA00022630"/>
    </source>
</evidence>
<dbReference type="InterPro" id="IPR036188">
    <property type="entry name" value="FAD/NAD-bd_sf"/>
</dbReference>
<evidence type="ECO:0000313" key="9">
    <source>
        <dbReference type="Proteomes" id="UP000480185"/>
    </source>
</evidence>